<dbReference type="PANTHER" id="PTHR43065">
    <property type="entry name" value="SENSOR HISTIDINE KINASE"/>
    <property type="match status" value="1"/>
</dbReference>
<accession>A0A6B3NG10</accession>
<dbReference type="InterPro" id="IPR011495">
    <property type="entry name" value="Sig_transdc_His_kin_sub2_dim/P"/>
</dbReference>
<feature type="non-terminal residue" evidence="3">
    <location>
        <position position="1"/>
    </location>
</feature>
<dbReference type="InterPro" id="IPR036890">
    <property type="entry name" value="HATPase_C_sf"/>
</dbReference>
<dbReference type="SMART" id="SM00387">
    <property type="entry name" value="HATPase_c"/>
    <property type="match status" value="1"/>
</dbReference>
<evidence type="ECO:0000256" key="1">
    <source>
        <dbReference type="SAM" id="Coils"/>
    </source>
</evidence>
<feature type="domain" description="Histidine kinase/HSP90-like ATPase" evidence="2">
    <location>
        <begin position="139"/>
        <end position="236"/>
    </location>
</feature>
<feature type="coiled-coil region" evidence="1">
    <location>
        <begin position="16"/>
        <end position="43"/>
    </location>
</feature>
<dbReference type="SUPFAM" id="SSF55874">
    <property type="entry name" value="ATPase domain of HSP90 chaperone/DNA topoisomerase II/histidine kinase"/>
    <property type="match status" value="1"/>
</dbReference>
<comment type="caution">
    <text evidence="3">The sequence shown here is derived from an EMBL/GenBank/DDBJ whole genome shotgun (WGS) entry which is preliminary data.</text>
</comment>
<dbReference type="Gene3D" id="3.30.450.20">
    <property type="entry name" value="PAS domain"/>
    <property type="match status" value="1"/>
</dbReference>
<gene>
    <name evidence="3" type="ORF">F6J89_15230</name>
</gene>
<proteinExistence type="predicted"/>
<keyword evidence="3" id="KW-0418">Kinase</keyword>
<keyword evidence="3" id="KW-0808">Transferase</keyword>
<dbReference type="AlphaFoldDB" id="A0A6B3NG10"/>
<dbReference type="PANTHER" id="PTHR43065:SF23">
    <property type="entry name" value="SENSOR HISTIDINE KINASE PDTAS"/>
    <property type="match status" value="1"/>
</dbReference>
<keyword evidence="1" id="KW-0175">Coiled coil</keyword>
<dbReference type="Gene3D" id="3.30.565.10">
    <property type="entry name" value="Histidine kinase-like ATPase, C-terminal domain"/>
    <property type="match status" value="1"/>
</dbReference>
<protein>
    <submittedName>
        <fullName evidence="3">Histidine kinase</fullName>
    </submittedName>
</protein>
<dbReference type="Pfam" id="PF07568">
    <property type="entry name" value="HisKA_2"/>
    <property type="match status" value="1"/>
</dbReference>
<dbReference type="GO" id="GO:0016301">
    <property type="term" value="F:kinase activity"/>
    <property type="evidence" value="ECO:0007669"/>
    <property type="project" value="UniProtKB-KW"/>
</dbReference>
<dbReference type="InterPro" id="IPR003594">
    <property type="entry name" value="HATPase_dom"/>
</dbReference>
<name>A0A6B3NG10_9CYAN</name>
<dbReference type="EMBL" id="JAAHFQ010000283">
    <property type="protein sequence ID" value="NER28944.1"/>
    <property type="molecule type" value="Genomic_DNA"/>
</dbReference>
<reference evidence="3" key="1">
    <citation type="submission" date="2019-11" db="EMBL/GenBank/DDBJ databases">
        <title>Genomic insights into an expanded diversity of filamentous marine cyanobacteria reveals the extraordinary biosynthetic potential of Moorea and Okeania.</title>
        <authorList>
            <person name="Ferreira Leao T."/>
            <person name="Wang M."/>
            <person name="Moss N."/>
            <person name="Da Silva R."/>
            <person name="Sanders J."/>
            <person name="Nurk S."/>
            <person name="Gurevich A."/>
            <person name="Humphrey G."/>
            <person name="Reher R."/>
            <person name="Zhu Q."/>
            <person name="Belda-Ferre P."/>
            <person name="Glukhov E."/>
            <person name="Rex R."/>
            <person name="Dorrestein P.C."/>
            <person name="Knight R."/>
            <person name="Pevzner P."/>
            <person name="Gerwick W.H."/>
            <person name="Gerwick L."/>
        </authorList>
    </citation>
    <scope>NUCLEOTIDE SEQUENCE</scope>
    <source>
        <strain evidence="3">SIO1C4</strain>
    </source>
</reference>
<evidence type="ECO:0000259" key="2">
    <source>
        <dbReference type="SMART" id="SM00387"/>
    </source>
</evidence>
<dbReference type="Pfam" id="PF02518">
    <property type="entry name" value="HATPase_c"/>
    <property type="match status" value="1"/>
</dbReference>
<sequence length="239" mass="27186">GHCSVAIHQAQLYQQLQIELAERQRAESQLQASLQQKEVLLSEVHHRVKNNLQVISSLLDLQSLQTQNLDTRQMFTESRNRIKSMALIHEQLYRFSTPAGINFAKYIYNLSSYLLKTYAVNPNNIRLQLDLDDVILNLPTAIPCGLMLNELVSNALKHAFPGNRKGTIFVELKTEGNQINLMVSNDGVRLPENNEFFQNKSLGFQLVKAWVQQLQGQLSIESSPITKFKIGFSELEYSA</sequence>
<evidence type="ECO:0000313" key="3">
    <source>
        <dbReference type="EMBL" id="NER28944.1"/>
    </source>
</evidence>
<organism evidence="3">
    <name type="scientific">Symploca sp. SIO1C4</name>
    <dbReference type="NCBI Taxonomy" id="2607765"/>
    <lineage>
        <taxon>Bacteria</taxon>
        <taxon>Bacillati</taxon>
        <taxon>Cyanobacteriota</taxon>
        <taxon>Cyanophyceae</taxon>
        <taxon>Coleofasciculales</taxon>
        <taxon>Coleofasciculaceae</taxon>
        <taxon>Symploca</taxon>
    </lineage>
</organism>